<proteinExistence type="predicted"/>
<dbReference type="Proteomes" id="UP001525961">
    <property type="component" value="Unassembled WGS sequence"/>
</dbReference>
<evidence type="ECO:0000313" key="1">
    <source>
        <dbReference type="EMBL" id="MCT7976897.1"/>
    </source>
</evidence>
<dbReference type="SUPFAM" id="SSF54427">
    <property type="entry name" value="NTF2-like"/>
    <property type="match status" value="1"/>
</dbReference>
<evidence type="ECO:0000313" key="2">
    <source>
        <dbReference type="Proteomes" id="UP001525961"/>
    </source>
</evidence>
<gene>
    <name evidence="1" type="ORF">NG792_04040</name>
</gene>
<comment type="caution">
    <text evidence="1">The sequence shown here is derived from an EMBL/GenBank/DDBJ whole genome shotgun (WGS) entry which is preliminary data.</text>
</comment>
<sequence>MTNPLSLLQSRSRLWRQPTATPSRERSAIAALMVGFTLWCAGGATPTRVAAATAQTAPPELNRILQDIDAAANRQDIQGVMQFYSPTFVNSDGLDYQSLREGLTQLWQRYPNLSYRTEIESWERDGNGFKVETVTEITGVETQNERNLSLTATVRSQQHYSNQQIVRQNILAERNQITTGENPPTLQINLPEEVRPGERYHFDAIVVEPLRNDLILGYALEEPVRTTQYLIPSELKLEPLSAGGLFKVGQAPSTEDNRWISAIIVRKDGITMVTHRLRIVAPSP</sequence>
<dbReference type="InterPro" id="IPR032710">
    <property type="entry name" value="NTF2-like_dom_sf"/>
</dbReference>
<protein>
    <submittedName>
        <fullName evidence="1">Nuclear transport factor 2 family protein</fullName>
    </submittedName>
</protein>
<dbReference type="RefSeq" id="WP_261199456.1">
    <property type="nucleotide sequence ID" value="NZ_JAMXFA010000004.1"/>
</dbReference>
<reference evidence="1 2" key="1">
    <citation type="journal article" date="2022" name="Front. Microbiol.">
        <title>High genomic differentiation and limited gene flow indicate recent cryptic speciation within the genus Laspinema (cyanobacteria).</title>
        <authorList>
            <person name="Stanojkovic A."/>
            <person name="Skoupy S."/>
            <person name="Skaloud P."/>
            <person name="Dvorak P."/>
        </authorList>
    </citation>
    <scope>NUCLEOTIDE SEQUENCE [LARGE SCALE GENOMIC DNA]</scope>
    <source>
        <strain evidence="1 2">D3b</strain>
    </source>
</reference>
<accession>A0ABT2N2I1</accession>
<keyword evidence="2" id="KW-1185">Reference proteome</keyword>
<dbReference type="EMBL" id="JAMXFA010000004">
    <property type="protein sequence ID" value="MCT7976897.1"/>
    <property type="molecule type" value="Genomic_DNA"/>
</dbReference>
<name>A0ABT2N2I1_9CYAN</name>
<organism evidence="1 2">
    <name type="scientific">Laspinema olomoucense D3b</name>
    <dbReference type="NCBI Taxonomy" id="2953688"/>
    <lineage>
        <taxon>Bacteria</taxon>
        <taxon>Bacillati</taxon>
        <taxon>Cyanobacteriota</taxon>
        <taxon>Cyanophyceae</taxon>
        <taxon>Oscillatoriophycideae</taxon>
        <taxon>Oscillatoriales</taxon>
        <taxon>Laspinemataceae</taxon>
        <taxon>Laspinema</taxon>
        <taxon>Laspinema olomoucense</taxon>
    </lineage>
</organism>